<evidence type="ECO:0000313" key="7">
    <source>
        <dbReference type="EMBL" id="AZS76940.1"/>
    </source>
</evidence>
<dbReference type="InterPro" id="IPR058240">
    <property type="entry name" value="rSAM_sf"/>
</dbReference>
<dbReference type="PANTHER" id="PTHR43273:SF8">
    <property type="entry name" value="RADICAL SAM DOMAIN PROTEIN"/>
    <property type="match status" value="1"/>
</dbReference>
<dbReference type="NCBIfam" id="TIGR04269">
    <property type="entry name" value="SAM_SPASM_FxsB"/>
    <property type="match status" value="1"/>
</dbReference>
<dbReference type="SFLD" id="SFLDS00029">
    <property type="entry name" value="Radical_SAM"/>
    <property type="match status" value="1"/>
</dbReference>
<evidence type="ECO:0000256" key="3">
    <source>
        <dbReference type="ARBA" id="ARBA00023004"/>
    </source>
</evidence>
<dbReference type="Gene3D" id="3.20.20.70">
    <property type="entry name" value="Aldolase class I"/>
    <property type="match status" value="1"/>
</dbReference>
<organism evidence="7 8">
    <name type="scientific">Streptomyces lydicus</name>
    <dbReference type="NCBI Taxonomy" id="47763"/>
    <lineage>
        <taxon>Bacteria</taxon>
        <taxon>Bacillati</taxon>
        <taxon>Actinomycetota</taxon>
        <taxon>Actinomycetes</taxon>
        <taxon>Kitasatosporales</taxon>
        <taxon>Streptomycetaceae</taxon>
        <taxon>Streptomyces</taxon>
    </lineage>
</organism>
<dbReference type="GO" id="GO:0046872">
    <property type="term" value="F:metal ion binding"/>
    <property type="evidence" value="ECO:0007669"/>
    <property type="project" value="UniProtKB-KW"/>
</dbReference>
<evidence type="ECO:0000256" key="4">
    <source>
        <dbReference type="ARBA" id="ARBA00023014"/>
    </source>
</evidence>
<dbReference type="InterPro" id="IPR023867">
    <property type="entry name" value="Sulphatase_maturase_rSAM"/>
</dbReference>
<protein>
    <submittedName>
        <fullName evidence="7">FxsB family radical SAM/SPASM domain protein</fullName>
    </submittedName>
</protein>
<dbReference type="CDD" id="cd01335">
    <property type="entry name" value="Radical_SAM"/>
    <property type="match status" value="1"/>
</dbReference>
<keyword evidence="4" id="KW-0411">Iron-sulfur</keyword>
<evidence type="ECO:0000256" key="2">
    <source>
        <dbReference type="ARBA" id="ARBA00022723"/>
    </source>
</evidence>
<sequence>MPFRQFVLKTHGRCNLSCTYCYVYHSEDQSWRDKPVRVSDAVMERVADRIAEHAHSHALRAVEINLHGGEPLLTGPGLPVRYVEAVRQRVADATGGRCSVHASLQTNGTLLNRRTLDALAAAKVRVGISLDGGLARHNRRRVDHAGRPAWPAAARGVRLLANYPDLYAGVLSTVDPQAPVDAVYTSLLELAPPSLEFLLPHASWSSPPPGTRTHTDAPWPTPYGDWLAAAFDLWFDADRPPPHIRLFTDVIALLAGLPAASDAVGTSPMVAIVVETDGTVEQVDSLKTAYHGAAVTGMDVFRHSFDEALNHPGVLARQLGTAALAATCQACPVVAVCGGGNYVHRYRAGEGFLNPSVYCRDLEHLIRHVSRRLRGELREFDYVAGGTSRGGQEPSGTPDQHQAWVERVDGADDVVCHRADRVPSASPAHRPATERHSGGADRQGRTGGLRPLH</sequence>
<evidence type="ECO:0000313" key="8">
    <source>
        <dbReference type="Proteomes" id="UP000275579"/>
    </source>
</evidence>
<dbReference type="SFLD" id="SFLDG01067">
    <property type="entry name" value="SPASM/twitch_domain_containing"/>
    <property type="match status" value="1"/>
</dbReference>
<feature type="region of interest" description="Disordered" evidence="5">
    <location>
        <begin position="420"/>
        <end position="453"/>
    </location>
</feature>
<dbReference type="Pfam" id="PF04055">
    <property type="entry name" value="Radical_SAM"/>
    <property type="match status" value="1"/>
</dbReference>
<dbReference type="GO" id="GO:0051536">
    <property type="term" value="F:iron-sulfur cluster binding"/>
    <property type="evidence" value="ECO:0007669"/>
    <property type="project" value="UniProtKB-KW"/>
</dbReference>
<feature type="domain" description="Radical SAM core" evidence="6">
    <location>
        <begin position="1"/>
        <end position="252"/>
    </location>
</feature>
<dbReference type="GO" id="GO:0016491">
    <property type="term" value="F:oxidoreductase activity"/>
    <property type="evidence" value="ECO:0007669"/>
    <property type="project" value="InterPro"/>
</dbReference>
<dbReference type="InterPro" id="IPR013785">
    <property type="entry name" value="Aldolase_TIM"/>
</dbReference>
<name>A0A451EWG9_9ACTN</name>
<keyword evidence="2" id="KW-0479">Metal-binding</keyword>
<dbReference type="PANTHER" id="PTHR43273">
    <property type="entry name" value="ANAEROBIC SULFATASE-MATURATING ENZYME HOMOLOG ASLB-RELATED"/>
    <property type="match status" value="1"/>
</dbReference>
<evidence type="ECO:0000256" key="5">
    <source>
        <dbReference type="SAM" id="MobiDB-lite"/>
    </source>
</evidence>
<dbReference type="AlphaFoldDB" id="A0A451EWG9"/>
<proteinExistence type="predicted"/>
<feature type="compositionally biased region" description="Basic and acidic residues" evidence="5">
    <location>
        <begin position="431"/>
        <end position="444"/>
    </location>
</feature>
<dbReference type="InterPro" id="IPR007197">
    <property type="entry name" value="rSAM"/>
</dbReference>
<evidence type="ECO:0000256" key="1">
    <source>
        <dbReference type="ARBA" id="ARBA00022691"/>
    </source>
</evidence>
<dbReference type="PROSITE" id="PS51918">
    <property type="entry name" value="RADICAL_SAM"/>
    <property type="match status" value="1"/>
</dbReference>
<dbReference type="SUPFAM" id="SSF102114">
    <property type="entry name" value="Radical SAM enzymes"/>
    <property type="match status" value="1"/>
</dbReference>
<dbReference type="SFLD" id="SFLDG01386">
    <property type="entry name" value="main_SPASM_domain-containing"/>
    <property type="match status" value="1"/>
</dbReference>
<reference evidence="7 8" key="1">
    <citation type="submission" date="2018-04" db="EMBL/GenBank/DDBJ databases">
        <title>Complete genome sequences of Streptomyces lydicus strain WYEC and characterization of antagonistic properties of biological control agents.</title>
        <authorList>
            <person name="Mariita R.M."/>
            <person name="Sello J.K."/>
        </authorList>
    </citation>
    <scope>NUCLEOTIDE SEQUENCE [LARGE SCALE GENOMIC DNA]</scope>
    <source>
        <strain evidence="7 8">WYEC 108</strain>
    </source>
</reference>
<dbReference type="Proteomes" id="UP000275579">
    <property type="component" value="Chromosome"/>
</dbReference>
<gene>
    <name evidence="7" type="ORF">DDE74_39385</name>
</gene>
<accession>A0A451EWG9</accession>
<dbReference type="InterPro" id="IPR026335">
    <property type="entry name" value="rSAM_SPASM_FxsB"/>
</dbReference>
<keyword evidence="3" id="KW-0408">Iron</keyword>
<dbReference type="SFLD" id="SFLDG01072">
    <property type="entry name" value="dehydrogenase_like"/>
    <property type="match status" value="1"/>
</dbReference>
<dbReference type="EMBL" id="CP029042">
    <property type="protein sequence ID" value="AZS76940.1"/>
    <property type="molecule type" value="Genomic_DNA"/>
</dbReference>
<keyword evidence="1" id="KW-0949">S-adenosyl-L-methionine</keyword>
<evidence type="ECO:0000259" key="6">
    <source>
        <dbReference type="PROSITE" id="PS51918"/>
    </source>
</evidence>